<sequence length="240" mass="25336">MGIHPRHHWNVTPREAIALQKRLAGELRLDTPLDLSRLRVVAGVDVSVRAGRSRAAVVAMRFPDMEVLETVLAEAPTPFPYVPGLLTFREGPVLEEAFRRLRVAPDAFIFDGAGCAHPRGVGVASHMGLWLERPTVGCAKTRLTGWSAGPGPGRGDVAPLLAREPAPDAPHPPQIGAVLRARAGVAPLYVSPGHHIDLASAVALVTACLGRYRLPEPVRAAHRAAALRPAQTGAAGAAAP</sequence>
<evidence type="ECO:0000256" key="6">
    <source>
        <dbReference type="HAMAP-Rule" id="MF_00801"/>
    </source>
</evidence>
<feature type="site" description="Interaction with target DNA" evidence="6">
    <location>
        <position position="81"/>
    </location>
</feature>
<keyword evidence="6" id="KW-0460">Magnesium</keyword>
<dbReference type="RefSeq" id="WP_376829393.1">
    <property type="nucleotide sequence ID" value="NZ_JBHLWR010000006.1"/>
</dbReference>
<accession>A0ABV7LHJ0</accession>
<dbReference type="Proteomes" id="UP001595536">
    <property type="component" value="Unassembled WGS sequence"/>
</dbReference>
<keyword evidence="6" id="KW-0227">DNA damage</keyword>
<keyword evidence="6" id="KW-0479">Metal-binding</keyword>
<comment type="function">
    <text evidence="6">DNA repair enzyme involved in the repair of deaminated bases. Selectively cleaves double-stranded DNA at the second phosphodiester bond 3' to a deoxyinosine leaving behind the intact lesion on the nicked DNA.</text>
</comment>
<protein>
    <recommendedName>
        <fullName evidence="6">Endonuclease V</fullName>
        <ecNumber evidence="6">3.1.21.7</ecNumber>
    </recommendedName>
    <alternativeName>
        <fullName evidence="6">Deoxyinosine 3'endonuclease</fullName>
    </alternativeName>
    <alternativeName>
        <fullName evidence="6">Deoxyribonuclease V</fullName>
        <shortName evidence="6">DNase V</shortName>
    </alternativeName>
</protein>
<comment type="subcellular location">
    <subcellularLocation>
        <location evidence="1 6">Cytoplasm</location>
    </subcellularLocation>
</comment>
<evidence type="ECO:0000256" key="1">
    <source>
        <dbReference type="ARBA" id="ARBA00004496"/>
    </source>
</evidence>
<proteinExistence type="inferred from homology"/>
<evidence type="ECO:0000313" key="7">
    <source>
        <dbReference type="EMBL" id="MFC3267079.1"/>
    </source>
</evidence>
<keyword evidence="3 6" id="KW-0540">Nuclease</keyword>
<evidence type="ECO:0000256" key="2">
    <source>
        <dbReference type="ARBA" id="ARBA00022490"/>
    </source>
</evidence>
<keyword evidence="6" id="KW-0234">DNA repair</keyword>
<keyword evidence="8" id="KW-1185">Reference proteome</keyword>
<dbReference type="Gene3D" id="3.30.2170.10">
    <property type="entry name" value="archaeoglobus fulgidus dsm 4304 superfamily"/>
    <property type="match status" value="1"/>
</dbReference>
<gene>
    <name evidence="6" type="primary">nfi</name>
    <name evidence="7" type="ORF">ACFOEX_12060</name>
</gene>
<feature type="binding site" evidence="6">
    <location>
        <position position="111"/>
    </location>
    <ligand>
        <name>Mg(2+)</name>
        <dbReference type="ChEBI" id="CHEBI:18420"/>
    </ligand>
</feature>
<comment type="catalytic activity">
    <reaction evidence="6">
        <text>Endonucleolytic cleavage at apurinic or apyrimidinic sites to products with a 5'-phosphate.</text>
        <dbReference type="EC" id="3.1.21.7"/>
    </reaction>
</comment>
<keyword evidence="4 6" id="KW-0255">Endonuclease</keyword>
<dbReference type="PANTHER" id="PTHR28511:SF1">
    <property type="entry name" value="ENDONUCLEASE V"/>
    <property type="match status" value="1"/>
</dbReference>
<name>A0ABV7LHJ0_9HYPH</name>
<keyword evidence="5 6" id="KW-0378">Hydrolase</keyword>
<dbReference type="CDD" id="cd06559">
    <property type="entry name" value="Endonuclease_V"/>
    <property type="match status" value="1"/>
</dbReference>
<evidence type="ECO:0000313" key="8">
    <source>
        <dbReference type="Proteomes" id="UP001595536"/>
    </source>
</evidence>
<comment type="cofactor">
    <cofactor evidence="6">
        <name>Mg(2+)</name>
        <dbReference type="ChEBI" id="CHEBI:18420"/>
    </cofactor>
</comment>
<dbReference type="EMBL" id="JBHRUV010000076">
    <property type="protein sequence ID" value="MFC3267079.1"/>
    <property type="molecule type" value="Genomic_DNA"/>
</dbReference>
<comment type="similarity">
    <text evidence="6">Belongs to the endonuclease V family.</text>
</comment>
<dbReference type="PANTHER" id="PTHR28511">
    <property type="entry name" value="ENDONUCLEASE V"/>
    <property type="match status" value="1"/>
</dbReference>
<evidence type="ECO:0000256" key="3">
    <source>
        <dbReference type="ARBA" id="ARBA00022722"/>
    </source>
</evidence>
<dbReference type="GO" id="GO:0004519">
    <property type="term" value="F:endonuclease activity"/>
    <property type="evidence" value="ECO:0007669"/>
    <property type="project" value="UniProtKB-KW"/>
</dbReference>
<comment type="caution">
    <text evidence="7">The sequence shown here is derived from an EMBL/GenBank/DDBJ whole genome shotgun (WGS) entry which is preliminary data.</text>
</comment>
<organism evidence="7 8">
    <name type="scientific">Camelimonas abortus</name>
    <dbReference type="NCBI Taxonomy" id="1017184"/>
    <lineage>
        <taxon>Bacteria</taxon>
        <taxon>Pseudomonadati</taxon>
        <taxon>Pseudomonadota</taxon>
        <taxon>Alphaproteobacteria</taxon>
        <taxon>Hyphomicrobiales</taxon>
        <taxon>Chelatococcaceae</taxon>
        <taxon>Camelimonas</taxon>
    </lineage>
</organism>
<feature type="binding site" evidence="6">
    <location>
        <position position="45"/>
    </location>
    <ligand>
        <name>Mg(2+)</name>
        <dbReference type="ChEBI" id="CHEBI:18420"/>
    </ligand>
</feature>
<dbReference type="Pfam" id="PF04493">
    <property type="entry name" value="Endonuclease_5"/>
    <property type="match status" value="1"/>
</dbReference>
<reference evidence="8" key="1">
    <citation type="journal article" date="2019" name="Int. J. Syst. Evol. Microbiol.">
        <title>The Global Catalogue of Microorganisms (GCM) 10K type strain sequencing project: providing services to taxonomists for standard genome sequencing and annotation.</title>
        <authorList>
            <consortium name="The Broad Institute Genomics Platform"/>
            <consortium name="The Broad Institute Genome Sequencing Center for Infectious Disease"/>
            <person name="Wu L."/>
            <person name="Ma J."/>
        </authorList>
    </citation>
    <scope>NUCLEOTIDE SEQUENCE [LARGE SCALE GENOMIC DNA]</scope>
    <source>
        <strain evidence="8">CCM 7941</strain>
    </source>
</reference>
<keyword evidence="2 6" id="KW-0963">Cytoplasm</keyword>
<dbReference type="HAMAP" id="MF_00801">
    <property type="entry name" value="Endonuclease_5"/>
    <property type="match status" value="1"/>
</dbReference>
<dbReference type="EC" id="3.1.21.7" evidence="6"/>
<evidence type="ECO:0000256" key="4">
    <source>
        <dbReference type="ARBA" id="ARBA00022759"/>
    </source>
</evidence>
<evidence type="ECO:0000256" key="5">
    <source>
        <dbReference type="ARBA" id="ARBA00022801"/>
    </source>
</evidence>
<dbReference type="InterPro" id="IPR007581">
    <property type="entry name" value="Endonuclease-V"/>
</dbReference>